<evidence type="ECO:0000256" key="11">
    <source>
        <dbReference type="ARBA" id="ARBA00032695"/>
    </source>
</evidence>
<dbReference type="GO" id="GO:0001919">
    <property type="term" value="P:regulation of receptor recycling"/>
    <property type="evidence" value="ECO:0000318"/>
    <property type="project" value="GO_Central"/>
</dbReference>
<keyword evidence="8" id="KW-0564">Palmitate</keyword>
<dbReference type="GO" id="GO:0007040">
    <property type="term" value="P:lysosome organization"/>
    <property type="evidence" value="ECO:0007669"/>
    <property type="project" value="InterPro"/>
</dbReference>
<dbReference type="GO" id="GO:0031902">
    <property type="term" value="C:late endosome membrane"/>
    <property type="evidence" value="ECO:0007669"/>
    <property type="project" value="UniProtKB-SubCell"/>
</dbReference>
<dbReference type="PANTHER" id="PTHR13401">
    <property type="entry name" value="RAGULATOR COMPLEX PROTEIN LAMTOR1"/>
    <property type="match status" value="1"/>
</dbReference>
<evidence type="ECO:0000313" key="14">
    <source>
        <dbReference type="Proteomes" id="UP000002280"/>
    </source>
</evidence>
<reference evidence="13" key="2">
    <citation type="submission" date="2025-08" db="UniProtKB">
        <authorList>
            <consortium name="Ensembl"/>
        </authorList>
    </citation>
    <scope>IDENTIFICATION</scope>
</reference>
<feature type="compositionally biased region" description="Acidic residues" evidence="12">
    <location>
        <begin position="8"/>
        <end position="17"/>
    </location>
</feature>
<dbReference type="GO" id="GO:0071230">
    <property type="term" value="P:cellular response to amino acid stimulus"/>
    <property type="evidence" value="ECO:0000318"/>
    <property type="project" value="GO_Central"/>
</dbReference>
<dbReference type="GO" id="GO:0045121">
    <property type="term" value="C:membrane raft"/>
    <property type="evidence" value="ECO:0007669"/>
    <property type="project" value="InterPro"/>
</dbReference>
<evidence type="ECO:0000256" key="9">
    <source>
        <dbReference type="ARBA" id="ARBA00023228"/>
    </source>
</evidence>
<comment type="similarity">
    <text evidence="3">Belongs to the LAMTOR1 family.</text>
</comment>
<dbReference type="GO" id="GO:0043410">
    <property type="term" value="P:positive regulation of MAPK cascade"/>
    <property type="evidence" value="ECO:0000318"/>
    <property type="project" value="GO_Central"/>
</dbReference>
<organism evidence="13 14">
    <name type="scientific">Monodelphis domestica</name>
    <name type="common">Gray short-tailed opossum</name>
    <dbReference type="NCBI Taxonomy" id="13616"/>
    <lineage>
        <taxon>Eukaryota</taxon>
        <taxon>Metazoa</taxon>
        <taxon>Chordata</taxon>
        <taxon>Craniata</taxon>
        <taxon>Vertebrata</taxon>
        <taxon>Euteleostomi</taxon>
        <taxon>Mammalia</taxon>
        <taxon>Metatheria</taxon>
        <taxon>Didelphimorphia</taxon>
        <taxon>Didelphidae</taxon>
        <taxon>Monodelphis</taxon>
    </lineage>
</organism>
<keyword evidence="5" id="KW-0519">Myristate</keyword>
<name>A0A5F8GCA8_MONDO</name>
<dbReference type="PANTHER" id="PTHR13401:SF2">
    <property type="entry name" value="RAGULATOR COMPLEX PROTEIN LAMTOR1"/>
    <property type="match status" value="1"/>
</dbReference>
<evidence type="ECO:0000256" key="2">
    <source>
        <dbReference type="ARBA" id="ARBA00004577"/>
    </source>
</evidence>
<accession>A0A5F8GCA8</accession>
<evidence type="ECO:0000256" key="5">
    <source>
        <dbReference type="ARBA" id="ARBA00022707"/>
    </source>
</evidence>
<keyword evidence="6" id="KW-0967">Endosome</keyword>
<evidence type="ECO:0000256" key="4">
    <source>
        <dbReference type="ARBA" id="ARBA00016099"/>
    </source>
</evidence>
<dbReference type="InParanoid" id="A0A5F8GCA8"/>
<feature type="region of interest" description="Disordered" evidence="12">
    <location>
        <begin position="1"/>
        <end position="40"/>
    </location>
</feature>
<dbReference type="GeneTree" id="ENSGT01020000234506"/>
<keyword evidence="9" id="KW-0458">Lysosome</keyword>
<keyword evidence="10" id="KW-0449">Lipoprotein</keyword>
<dbReference type="Bgee" id="ENSMODG00000047852">
    <property type="expression patterns" value="Expressed in lung and 9 other cell types or tissues"/>
</dbReference>
<dbReference type="Proteomes" id="UP000002280">
    <property type="component" value="Unplaced"/>
</dbReference>
<evidence type="ECO:0000256" key="6">
    <source>
        <dbReference type="ARBA" id="ARBA00022753"/>
    </source>
</evidence>
<dbReference type="SMART" id="SM01262">
    <property type="entry name" value="LAMTOR"/>
    <property type="match status" value="1"/>
</dbReference>
<evidence type="ECO:0000256" key="1">
    <source>
        <dbReference type="ARBA" id="ARBA00004122"/>
    </source>
</evidence>
<sequence>MGSCCCSCEEEEGPEPDEQARLLEPPGEQDRASTSDSQSCPDEQAVLASILARAASSIIAVGAAQVQRLAPQECLDRARLYRSRLAHYWKKKEPSNMALPTLTNHPYRVLAGALVPYADVQLAIHIAVDAHLFQSTLSHFDPTNNTMRFMLLFF</sequence>
<keyword evidence="14" id="KW-1185">Reference proteome</keyword>
<dbReference type="GO" id="GO:0005765">
    <property type="term" value="C:lysosomal membrane"/>
    <property type="evidence" value="ECO:0000318"/>
    <property type="project" value="GO_Central"/>
</dbReference>
<evidence type="ECO:0000256" key="7">
    <source>
        <dbReference type="ARBA" id="ARBA00023136"/>
    </source>
</evidence>
<evidence type="ECO:0000256" key="12">
    <source>
        <dbReference type="SAM" id="MobiDB-lite"/>
    </source>
</evidence>
<dbReference type="GO" id="GO:0032008">
    <property type="term" value="P:positive regulation of TOR signaling"/>
    <property type="evidence" value="ECO:0007669"/>
    <property type="project" value="InterPro"/>
</dbReference>
<evidence type="ECO:0000256" key="3">
    <source>
        <dbReference type="ARBA" id="ARBA00010861"/>
    </source>
</evidence>
<dbReference type="OMA" id="LAPQECL"/>
<dbReference type="GO" id="GO:0016197">
    <property type="term" value="P:endosomal transport"/>
    <property type="evidence" value="ECO:0007669"/>
    <property type="project" value="InterPro"/>
</dbReference>
<reference evidence="13" key="1">
    <citation type="journal article" date="2007" name="Nature">
        <title>Genome of the marsupial Monodelphis domestica reveals innovation in non-coding sequences.</title>
        <authorList>
            <person name="Mikkelsen T.S."/>
            <person name="Wakefield M.J."/>
            <person name="Aken B."/>
            <person name="Amemiya C.T."/>
            <person name="Chang J.L."/>
            <person name="Duke S."/>
            <person name="Garber M."/>
            <person name="Gentles A.J."/>
            <person name="Goodstadt L."/>
            <person name="Heger A."/>
            <person name="Jurka J."/>
            <person name="Kamal M."/>
            <person name="Mauceli E."/>
            <person name="Searle S.M."/>
            <person name="Sharpe T."/>
            <person name="Baker M.L."/>
            <person name="Batzer M.A."/>
            <person name="Benos P.V."/>
            <person name="Belov K."/>
            <person name="Clamp M."/>
            <person name="Cook A."/>
            <person name="Cuff J."/>
            <person name="Das R."/>
            <person name="Davidow L."/>
            <person name="Deakin J.E."/>
            <person name="Fazzari M.J."/>
            <person name="Glass J.L."/>
            <person name="Grabherr M."/>
            <person name="Greally J.M."/>
            <person name="Gu W."/>
            <person name="Hore T.A."/>
            <person name="Huttley G.A."/>
            <person name="Kleber M."/>
            <person name="Jirtle R.L."/>
            <person name="Koina E."/>
            <person name="Lee J.T."/>
            <person name="Mahony S."/>
            <person name="Marra M.A."/>
            <person name="Miller R.D."/>
            <person name="Nicholls R.D."/>
            <person name="Oda M."/>
            <person name="Papenfuss A.T."/>
            <person name="Parra Z.E."/>
            <person name="Pollock D.D."/>
            <person name="Ray D.A."/>
            <person name="Schein J.E."/>
            <person name="Speed T.P."/>
            <person name="Thompson K."/>
            <person name="VandeBerg J.L."/>
            <person name="Wade C.M."/>
            <person name="Walker J.A."/>
            <person name="Waters P.D."/>
            <person name="Webber C."/>
            <person name="Weidman J.R."/>
            <person name="Xie X."/>
            <person name="Zody M.C."/>
            <person name="Baldwin J."/>
            <person name="Abdouelleil A."/>
            <person name="Abdulkadir J."/>
            <person name="Abebe A."/>
            <person name="Abera B."/>
            <person name="Abreu J."/>
            <person name="Acer S.C."/>
            <person name="Aftuck L."/>
            <person name="Alexander A."/>
            <person name="An P."/>
            <person name="Anderson E."/>
            <person name="Anderson S."/>
            <person name="Arachi H."/>
            <person name="Azer M."/>
            <person name="Bachantsang P."/>
            <person name="Barry A."/>
            <person name="Bayul T."/>
            <person name="Berlin A."/>
            <person name="Bessette D."/>
            <person name="Bloom T."/>
            <person name="Bloom T."/>
            <person name="Boguslavskiy L."/>
            <person name="Bonnet C."/>
            <person name="Boukhgalter B."/>
            <person name="Bourzgui I."/>
            <person name="Brown A."/>
            <person name="Cahill P."/>
            <person name="Channer S."/>
            <person name="Cheshatsang Y."/>
            <person name="Chuda L."/>
            <person name="Citroen M."/>
            <person name="Collymore A."/>
            <person name="Cooke P."/>
            <person name="Costello M."/>
            <person name="D'Aco K."/>
            <person name="Daza R."/>
            <person name="De Haan G."/>
            <person name="DeGray S."/>
            <person name="DeMaso C."/>
            <person name="Dhargay N."/>
            <person name="Dooley K."/>
            <person name="Dooley E."/>
            <person name="Doricent M."/>
            <person name="Dorje P."/>
            <person name="Dorjee K."/>
            <person name="Dupes A."/>
            <person name="Elong R."/>
            <person name="Falk J."/>
            <person name="Farina A."/>
            <person name="Faro S."/>
            <person name="Ferguson D."/>
            <person name="Fisher S."/>
            <person name="Foley C.D."/>
            <person name="Franke A."/>
            <person name="Friedrich D."/>
            <person name="Gadbois L."/>
            <person name="Gearin G."/>
            <person name="Gearin C.R."/>
            <person name="Giannoukos G."/>
            <person name="Goode T."/>
            <person name="Graham J."/>
            <person name="Grandbois E."/>
            <person name="Grewal S."/>
            <person name="Gyaltsen K."/>
            <person name="Hafez N."/>
            <person name="Hagos B."/>
            <person name="Hall J."/>
            <person name="Henson C."/>
            <person name="Hollinger A."/>
            <person name="Honan T."/>
            <person name="Huard M.D."/>
            <person name="Hughes L."/>
            <person name="Hurhula B."/>
            <person name="Husby M.E."/>
            <person name="Kamat A."/>
            <person name="Kanga B."/>
            <person name="Kashin S."/>
            <person name="Khazanovich D."/>
            <person name="Kisner P."/>
            <person name="Lance K."/>
            <person name="Lara M."/>
            <person name="Lee W."/>
            <person name="Lennon N."/>
            <person name="Letendre F."/>
            <person name="LeVine R."/>
            <person name="Lipovsky A."/>
            <person name="Liu X."/>
            <person name="Liu J."/>
            <person name="Liu S."/>
            <person name="Lokyitsang T."/>
            <person name="Lokyitsang Y."/>
            <person name="Lubonja R."/>
            <person name="Lui A."/>
            <person name="MacDonald P."/>
            <person name="Magnisalis V."/>
            <person name="Maru K."/>
            <person name="Matthews C."/>
            <person name="McCusker W."/>
            <person name="McDonough S."/>
            <person name="Mehta T."/>
            <person name="Meldrim J."/>
            <person name="Meneus L."/>
            <person name="Mihai O."/>
            <person name="Mihalev A."/>
            <person name="Mihova T."/>
            <person name="Mittelman R."/>
            <person name="Mlenga V."/>
            <person name="Montmayeur A."/>
            <person name="Mulrain L."/>
            <person name="Navidi A."/>
            <person name="Naylor J."/>
            <person name="Negash T."/>
            <person name="Nguyen T."/>
            <person name="Nguyen N."/>
            <person name="Nicol R."/>
            <person name="Norbu C."/>
            <person name="Norbu N."/>
            <person name="Novod N."/>
            <person name="O'Neill B."/>
            <person name="Osman S."/>
            <person name="Markiewicz E."/>
            <person name="Oyono O.L."/>
            <person name="Patti C."/>
            <person name="Phunkhang P."/>
            <person name="Pierre F."/>
            <person name="Priest M."/>
            <person name="Raghuraman S."/>
            <person name="Rege F."/>
            <person name="Reyes R."/>
            <person name="Rise C."/>
            <person name="Rogov P."/>
            <person name="Ross K."/>
            <person name="Ryan E."/>
            <person name="Settipalli S."/>
            <person name="Shea T."/>
            <person name="Sherpa N."/>
            <person name="Shi L."/>
            <person name="Shih D."/>
            <person name="Sparrow T."/>
            <person name="Spaulding J."/>
            <person name="Stalker J."/>
            <person name="Stange-Thomann N."/>
            <person name="Stavropoulos S."/>
            <person name="Stone C."/>
            <person name="Strader C."/>
            <person name="Tesfaye S."/>
            <person name="Thomson T."/>
            <person name="Thoulutsang Y."/>
            <person name="Thoulutsang D."/>
            <person name="Topham K."/>
            <person name="Topping I."/>
            <person name="Tsamla T."/>
            <person name="Vassiliev H."/>
            <person name="Vo A."/>
            <person name="Wangchuk T."/>
            <person name="Wangdi T."/>
            <person name="Weiand M."/>
            <person name="Wilkinson J."/>
            <person name="Wilson A."/>
            <person name="Yadav S."/>
            <person name="Young G."/>
            <person name="Yu Q."/>
            <person name="Zembek L."/>
            <person name="Zhong D."/>
            <person name="Zimmer A."/>
            <person name="Zwirko Z."/>
            <person name="Jaffe D.B."/>
            <person name="Alvarez P."/>
            <person name="Brockman W."/>
            <person name="Butler J."/>
            <person name="Chin C."/>
            <person name="Gnerre S."/>
            <person name="MacCallum I."/>
            <person name="Graves J.A."/>
            <person name="Ponting C.P."/>
            <person name="Breen M."/>
            <person name="Samollow P.B."/>
            <person name="Lander E.S."/>
            <person name="Lindblad-Toh K."/>
        </authorList>
    </citation>
    <scope>NUCLEOTIDE SEQUENCE [LARGE SCALE GENOMIC DNA]</scope>
</reference>
<dbReference type="STRING" id="13616.ENSMODP00000045150"/>
<dbReference type="AlphaFoldDB" id="A0A5F8GCA8"/>
<dbReference type="Ensembl" id="ENSMODT00000080749.1">
    <property type="protein sequence ID" value="ENSMODP00000045150.1"/>
    <property type="gene ID" value="ENSMODG00000047852.1"/>
</dbReference>
<proteinExistence type="inferred from homology"/>
<dbReference type="GO" id="GO:0071986">
    <property type="term" value="C:Ragulator complex"/>
    <property type="evidence" value="ECO:0000318"/>
    <property type="project" value="GO_Central"/>
</dbReference>
<protein>
    <recommendedName>
        <fullName evidence="4">Ragulator complex protein LAMTOR1</fullName>
    </recommendedName>
    <alternativeName>
        <fullName evidence="11">Late endosomal/lysosomal adaptor and MAPK and MTOR activator 1</fullName>
    </alternativeName>
</protein>
<keyword evidence="7" id="KW-0472">Membrane</keyword>
<dbReference type="InterPro" id="IPR028209">
    <property type="entry name" value="LAMTOR1/MEH1"/>
</dbReference>
<comment type="subcellular location">
    <subcellularLocation>
        <location evidence="2">Late endosome membrane</location>
        <topology evidence="2">Lipid-anchor</topology>
        <orientation evidence="2">Cytoplasmic side</orientation>
    </subcellularLocation>
    <subcellularLocation>
        <location evidence="1">Lysosome membrane</location>
        <topology evidence="1">Lipid-anchor</topology>
        <orientation evidence="1">Cytoplasmic side</orientation>
    </subcellularLocation>
</comment>
<evidence type="ECO:0000313" key="13">
    <source>
        <dbReference type="Ensembl" id="ENSMODP00000045150.1"/>
    </source>
</evidence>
<evidence type="ECO:0000256" key="10">
    <source>
        <dbReference type="ARBA" id="ARBA00023288"/>
    </source>
</evidence>
<dbReference type="GO" id="GO:0042632">
    <property type="term" value="P:cholesterol homeostasis"/>
    <property type="evidence" value="ECO:0007669"/>
    <property type="project" value="InterPro"/>
</dbReference>
<evidence type="ECO:0000256" key="8">
    <source>
        <dbReference type="ARBA" id="ARBA00023139"/>
    </source>
</evidence>
<reference evidence="13" key="3">
    <citation type="submission" date="2025-09" db="UniProtKB">
        <authorList>
            <consortium name="Ensembl"/>
        </authorList>
    </citation>
    <scope>IDENTIFICATION</scope>
</reference>